<feature type="region of interest" description="Disordered" evidence="1">
    <location>
        <begin position="74"/>
        <end position="104"/>
    </location>
</feature>
<evidence type="ECO:0000256" key="2">
    <source>
        <dbReference type="SAM" id="SignalP"/>
    </source>
</evidence>
<reference evidence="3" key="1">
    <citation type="submission" date="2023-02" db="EMBL/GenBank/DDBJ databases">
        <title>Genome of toxic invasive species Heracleum sosnowskyi carries increased number of genes despite the absence of recent whole-genome duplications.</title>
        <authorList>
            <person name="Schelkunov M."/>
            <person name="Shtratnikova V."/>
            <person name="Makarenko M."/>
            <person name="Klepikova A."/>
            <person name="Omelchenko D."/>
            <person name="Novikova G."/>
            <person name="Obukhova E."/>
            <person name="Bogdanov V."/>
            <person name="Penin A."/>
            <person name="Logacheva M."/>
        </authorList>
    </citation>
    <scope>NUCLEOTIDE SEQUENCE</scope>
    <source>
        <strain evidence="3">Hsosn_3</strain>
        <tissue evidence="3">Leaf</tissue>
    </source>
</reference>
<evidence type="ECO:0000313" key="4">
    <source>
        <dbReference type="Proteomes" id="UP001237642"/>
    </source>
</evidence>
<organism evidence="3 4">
    <name type="scientific">Heracleum sosnowskyi</name>
    <dbReference type="NCBI Taxonomy" id="360622"/>
    <lineage>
        <taxon>Eukaryota</taxon>
        <taxon>Viridiplantae</taxon>
        <taxon>Streptophyta</taxon>
        <taxon>Embryophyta</taxon>
        <taxon>Tracheophyta</taxon>
        <taxon>Spermatophyta</taxon>
        <taxon>Magnoliopsida</taxon>
        <taxon>eudicotyledons</taxon>
        <taxon>Gunneridae</taxon>
        <taxon>Pentapetalae</taxon>
        <taxon>asterids</taxon>
        <taxon>campanulids</taxon>
        <taxon>Apiales</taxon>
        <taxon>Apiaceae</taxon>
        <taxon>Apioideae</taxon>
        <taxon>apioid superclade</taxon>
        <taxon>Tordylieae</taxon>
        <taxon>Tordyliinae</taxon>
        <taxon>Heracleum</taxon>
    </lineage>
</organism>
<feature type="compositionally biased region" description="Basic residues" evidence="1">
    <location>
        <begin position="74"/>
        <end position="84"/>
    </location>
</feature>
<feature type="signal peptide" evidence="2">
    <location>
        <begin position="1"/>
        <end position="23"/>
    </location>
</feature>
<name>A0AAD8JF08_9APIA</name>
<keyword evidence="2" id="KW-0732">Signal</keyword>
<dbReference type="EMBL" id="JAUIZM010000001">
    <property type="protein sequence ID" value="KAK1402999.1"/>
    <property type="molecule type" value="Genomic_DNA"/>
</dbReference>
<feature type="chain" id="PRO_5042025676" evidence="2">
    <location>
        <begin position="24"/>
        <end position="104"/>
    </location>
</feature>
<sequence>MALYIPALSFCFIIVLLVVCSEAHDSQLLTTQDSSTSSGFGLDLIHREYSPLSPFYDPAATNFKRLKNAIIRRSYSRRQTRHKNPSSSSGTIESEIQCNHQLKF</sequence>
<protein>
    <submittedName>
        <fullName evidence="3">Uncharacterized protein</fullName>
    </submittedName>
</protein>
<evidence type="ECO:0000256" key="1">
    <source>
        <dbReference type="SAM" id="MobiDB-lite"/>
    </source>
</evidence>
<feature type="compositionally biased region" description="Polar residues" evidence="1">
    <location>
        <begin position="85"/>
        <end position="104"/>
    </location>
</feature>
<dbReference type="Proteomes" id="UP001237642">
    <property type="component" value="Unassembled WGS sequence"/>
</dbReference>
<comment type="caution">
    <text evidence="3">The sequence shown here is derived from an EMBL/GenBank/DDBJ whole genome shotgun (WGS) entry which is preliminary data.</text>
</comment>
<evidence type="ECO:0000313" key="3">
    <source>
        <dbReference type="EMBL" id="KAK1402999.1"/>
    </source>
</evidence>
<proteinExistence type="predicted"/>
<gene>
    <name evidence="3" type="ORF">POM88_002604</name>
</gene>
<dbReference type="AlphaFoldDB" id="A0AAD8JF08"/>
<accession>A0AAD8JF08</accession>
<reference evidence="3" key="2">
    <citation type="submission" date="2023-05" db="EMBL/GenBank/DDBJ databases">
        <authorList>
            <person name="Schelkunov M.I."/>
        </authorList>
    </citation>
    <scope>NUCLEOTIDE SEQUENCE</scope>
    <source>
        <strain evidence="3">Hsosn_3</strain>
        <tissue evidence="3">Leaf</tissue>
    </source>
</reference>
<keyword evidence="4" id="KW-1185">Reference proteome</keyword>